<dbReference type="Proteomes" id="UP001163324">
    <property type="component" value="Chromosome 7"/>
</dbReference>
<name>A0ACC0UU46_9HYPO</name>
<evidence type="ECO:0000313" key="1">
    <source>
        <dbReference type="EMBL" id="KAI9897650.1"/>
    </source>
</evidence>
<accession>A0ACC0UU46</accession>
<organism evidence="1 2">
    <name type="scientific">Trichothecium roseum</name>
    <dbReference type="NCBI Taxonomy" id="47278"/>
    <lineage>
        <taxon>Eukaryota</taxon>
        <taxon>Fungi</taxon>
        <taxon>Dikarya</taxon>
        <taxon>Ascomycota</taxon>
        <taxon>Pezizomycotina</taxon>
        <taxon>Sordariomycetes</taxon>
        <taxon>Hypocreomycetidae</taxon>
        <taxon>Hypocreales</taxon>
        <taxon>Hypocreales incertae sedis</taxon>
        <taxon>Trichothecium</taxon>
    </lineage>
</organism>
<comment type="caution">
    <text evidence="1">The sequence shown here is derived from an EMBL/GenBank/DDBJ whole genome shotgun (WGS) entry which is preliminary data.</text>
</comment>
<proteinExistence type="predicted"/>
<keyword evidence="2" id="KW-1185">Reference proteome</keyword>
<evidence type="ECO:0000313" key="2">
    <source>
        <dbReference type="Proteomes" id="UP001163324"/>
    </source>
</evidence>
<reference evidence="1" key="1">
    <citation type="submission" date="2022-10" db="EMBL/GenBank/DDBJ databases">
        <title>Complete Genome of Trichothecium roseum strain YXFP-22015, a Plant Pathogen Isolated from Citrus.</title>
        <authorList>
            <person name="Wang Y."/>
            <person name="Zhu L."/>
        </authorList>
    </citation>
    <scope>NUCLEOTIDE SEQUENCE</scope>
    <source>
        <strain evidence="1">YXFP-22015</strain>
    </source>
</reference>
<gene>
    <name evidence="1" type="ORF">N3K66_007506</name>
</gene>
<dbReference type="EMBL" id="CM047946">
    <property type="protein sequence ID" value="KAI9897650.1"/>
    <property type="molecule type" value="Genomic_DNA"/>
</dbReference>
<protein>
    <submittedName>
        <fullName evidence="1">Uncharacterized protein</fullName>
    </submittedName>
</protein>
<sequence>MAASSTRHVPFAYTFFFSNLDPLVALYGVYLNFAAPETAVSSVAPGSAYDPRQAFLFHQAGGLALAVSVFSAALPRLSADLSVWRAFQFALLLSDFAGLSGMYFSLESQGRLRPADWTGDDVGAGGSYAFLTVLRLAFLLGVGFAKPSSNKDR</sequence>